<evidence type="ECO:0008006" key="3">
    <source>
        <dbReference type="Google" id="ProtNLM"/>
    </source>
</evidence>
<gene>
    <name evidence="1" type="ORF">EH240_14715</name>
</gene>
<proteinExistence type="predicted"/>
<evidence type="ECO:0000313" key="1">
    <source>
        <dbReference type="EMBL" id="RRI01538.1"/>
    </source>
</evidence>
<dbReference type="AlphaFoldDB" id="A0A3P3FSM0"/>
<dbReference type="Proteomes" id="UP000273786">
    <property type="component" value="Unassembled WGS sequence"/>
</dbReference>
<accession>A0A3P3FSM0</accession>
<protein>
    <recommendedName>
        <fullName evidence="3">Type III secretion protein</fullName>
    </recommendedName>
</protein>
<comment type="caution">
    <text evidence="1">The sequence shown here is derived from an EMBL/GenBank/DDBJ whole genome shotgun (WGS) entry which is preliminary data.</text>
</comment>
<dbReference type="RefSeq" id="WP_124999338.1">
    <property type="nucleotide sequence ID" value="NZ_RQXT01000015.1"/>
</dbReference>
<name>A0A3P3FSM0_9HYPH</name>
<dbReference type="EMBL" id="RQXT01000015">
    <property type="protein sequence ID" value="RRI01538.1"/>
    <property type="molecule type" value="Genomic_DNA"/>
</dbReference>
<reference evidence="1 2" key="1">
    <citation type="submission" date="2018-11" db="EMBL/GenBank/DDBJ databases">
        <title>the genome of Mesorhizobium tamadayense DSM 28320.</title>
        <authorList>
            <person name="Gao J."/>
        </authorList>
    </citation>
    <scope>NUCLEOTIDE SEQUENCE [LARGE SCALE GENOMIC DNA]</scope>
    <source>
        <strain evidence="1 2">DSM 28320</strain>
    </source>
</reference>
<sequence>MDVAPDRVNGIQASRLRHLKEMQEHRAHRELSKKEAQRQMATLAVKEASLELEKARQHCATAEAGLYQELMRLDSLSSATLDRHHLYMERLAAEITFRRQMLDDARIAQKNAEIAASETRDLWVTCSAAKQKWLQIDDDVRRAIEIHSETAGEIEADDEILLRYGRLSLAHMSRKQIR</sequence>
<evidence type="ECO:0000313" key="2">
    <source>
        <dbReference type="Proteomes" id="UP000273786"/>
    </source>
</evidence>
<dbReference type="OrthoDB" id="9807337at2"/>
<organism evidence="1 2">
    <name type="scientific">Mesorhizobium tamadayense</name>
    <dbReference type="NCBI Taxonomy" id="425306"/>
    <lineage>
        <taxon>Bacteria</taxon>
        <taxon>Pseudomonadati</taxon>
        <taxon>Pseudomonadota</taxon>
        <taxon>Alphaproteobacteria</taxon>
        <taxon>Hyphomicrobiales</taxon>
        <taxon>Phyllobacteriaceae</taxon>
        <taxon>Mesorhizobium</taxon>
    </lineage>
</organism>
<keyword evidence="2" id="KW-1185">Reference proteome</keyword>